<dbReference type="OrthoDB" id="2738838at2"/>
<gene>
    <name evidence="2" type="ORF">PB01_06190</name>
</gene>
<proteinExistence type="predicted"/>
<dbReference type="PROSITE" id="PS51257">
    <property type="entry name" value="PROKAR_LIPOPROTEIN"/>
    <property type="match status" value="1"/>
</dbReference>
<organism evidence="2 3">
    <name type="scientific">Psychrobacillus glaciei</name>
    <dbReference type="NCBI Taxonomy" id="2283160"/>
    <lineage>
        <taxon>Bacteria</taxon>
        <taxon>Bacillati</taxon>
        <taxon>Bacillota</taxon>
        <taxon>Bacilli</taxon>
        <taxon>Bacillales</taxon>
        <taxon>Bacillaceae</taxon>
        <taxon>Psychrobacillus</taxon>
    </lineage>
</organism>
<feature type="domain" description="YhfM-like" evidence="1">
    <location>
        <begin position="45"/>
        <end position="145"/>
    </location>
</feature>
<evidence type="ECO:0000313" key="2">
    <source>
        <dbReference type="EMBL" id="QFF98448.1"/>
    </source>
</evidence>
<dbReference type="KEGG" id="psyo:PB01_06190"/>
<sequence>MKKVFLLVFTSTFMLIILFGCQSKGNTTLESINNSELQFEGKRTKVNISKSKGFSANLDFFTVLEDEENFETVKRILSSSVKEEGIVDMAEPEYYLEVISEDESKEGFYLWVGEKGQRSTFMKMDNTHTIYTVSEEMTNKMIELVE</sequence>
<dbReference type="Proteomes" id="UP000325517">
    <property type="component" value="Chromosome"/>
</dbReference>
<reference evidence="2 3" key="1">
    <citation type="submission" date="2018-07" db="EMBL/GenBank/DDBJ databases">
        <title>Complete genome sequence of Psychrobacillus sp. PB01, isolated from iceberg, and comparative genome analysis of Psychrobacillus strains.</title>
        <authorList>
            <person name="Lee P.C."/>
        </authorList>
    </citation>
    <scope>NUCLEOTIDE SEQUENCE [LARGE SCALE GENOMIC DNA]</scope>
    <source>
        <strain evidence="2 3">PB01</strain>
    </source>
</reference>
<name>A0A5J6SKM8_9BACI</name>
<dbReference type="EMBL" id="CP031223">
    <property type="protein sequence ID" value="QFF98448.1"/>
    <property type="molecule type" value="Genomic_DNA"/>
</dbReference>
<accession>A0A5J6SKM8</accession>
<dbReference type="InterPro" id="IPR058780">
    <property type="entry name" value="YhfM-like_dom"/>
</dbReference>
<keyword evidence="3" id="KW-1185">Reference proteome</keyword>
<dbReference type="RefSeq" id="WP_151699389.1">
    <property type="nucleotide sequence ID" value="NZ_CP031223.1"/>
</dbReference>
<evidence type="ECO:0000313" key="3">
    <source>
        <dbReference type="Proteomes" id="UP000325517"/>
    </source>
</evidence>
<dbReference type="AlphaFoldDB" id="A0A5J6SKM8"/>
<dbReference type="Pfam" id="PF26353">
    <property type="entry name" value="YhfM"/>
    <property type="match status" value="1"/>
</dbReference>
<protein>
    <recommendedName>
        <fullName evidence="1">YhfM-like domain-containing protein</fullName>
    </recommendedName>
</protein>
<evidence type="ECO:0000259" key="1">
    <source>
        <dbReference type="Pfam" id="PF26353"/>
    </source>
</evidence>